<dbReference type="AlphaFoldDB" id="A0A974XFS7"/>
<keyword evidence="1" id="KW-0472">Membrane</keyword>
<evidence type="ECO:0000313" key="3">
    <source>
        <dbReference type="Proteomes" id="UP000663499"/>
    </source>
</evidence>
<feature type="transmembrane region" description="Helical" evidence="1">
    <location>
        <begin position="194"/>
        <end position="216"/>
    </location>
</feature>
<organism evidence="2 3">
    <name type="scientific">Alkalibacter rhizosphaerae</name>
    <dbReference type="NCBI Taxonomy" id="2815577"/>
    <lineage>
        <taxon>Bacteria</taxon>
        <taxon>Bacillati</taxon>
        <taxon>Bacillota</taxon>
        <taxon>Clostridia</taxon>
        <taxon>Eubacteriales</taxon>
        <taxon>Eubacteriaceae</taxon>
        <taxon>Alkalibacter</taxon>
    </lineage>
</organism>
<reference evidence="2" key="1">
    <citation type="submission" date="2021-03" db="EMBL/GenBank/DDBJ databases">
        <title>Alkalibacter marinus sp. nov., isolated from tidal flat sediment.</title>
        <authorList>
            <person name="Namirimu T."/>
            <person name="Yang J.-A."/>
            <person name="Yang S.-H."/>
            <person name="Kim Y.-J."/>
            <person name="Kwon K.K."/>
        </authorList>
    </citation>
    <scope>NUCLEOTIDE SEQUENCE</scope>
    <source>
        <strain evidence="2">ES005</strain>
    </source>
</reference>
<keyword evidence="3" id="KW-1185">Reference proteome</keyword>
<gene>
    <name evidence="2" type="ORF">J0B03_02400</name>
</gene>
<accession>A0A974XFS7</accession>
<feature type="transmembrane region" description="Helical" evidence="1">
    <location>
        <begin position="228"/>
        <end position="250"/>
    </location>
</feature>
<evidence type="ECO:0000313" key="2">
    <source>
        <dbReference type="EMBL" id="QSX08951.1"/>
    </source>
</evidence>
<feature type="transmembrane region" description="Helical" evidence="1">
    <location>
        <begin position="110"/>
        <end position="138"/>
    </location>
</feature>
<name>A0A974XFS7_9FIRM</name>
<feature type="transmembrane region" description="Helical" evidence="1">
    <location>
        <begin position="31"/>
        <end position="50"/>
    </location>
</feature>
<evidence type="ECO:0000256" key="1">
    <source>
        <dbReference type="SAM" id="Phobius"/>
    </source>
</evidence>
<dbReference type="RefSeq" id="WP_207300292.1">
    <property type="nucleotide sequence ID" value="NZ_CP071444.1"/>
</dbReference>
<sequence length="267" mass="30237">MTLENLYRSSILPFRQHLLVSKGVFRSSLRILLYLAALPLISYSFMYIYIGDGTVESIMAMPQSIAFVIFFLNILIFMVLIPFIMTITQRFVYNKPFSFSEMLRDVGKRLLPLTLGFLLLGAGLALLFTAVLAVIPLFTSQTGFTLFSLLYFAVVVYVYLNILFWSHFVVLAEMNTLSSFRESRKVFKRHGRQMITYTLSLAFLSLIFLNGIAWILSALIRNAMAANVTLAFVQSIVLIFSQIMLTSFFMNFSLFGSDAPDATSSQS</sequence>
<proteinExistence type="predicted"/>
<feature type="transmembrane region" description="Helical" evidence="1">
    <location>
        <begin position="65"/>
        <end position="89"/>
    </location>
</feature>
<keyword evidence="1" id="KW-1133">Transmembrane helix</keyword>
<dbReference type="Proteomes" id="UP000663499">
    <property type="component" value="Chromosome"/>
</dbReference>
<protein>
    <submittedName>
        <fullName evidence="2">Uncharacterized protein</fullName>
    </submittedName>
</protein>
<dbReference type="EMBL" id="CP071444">
    <property type="protein sequence ID" value="QSX08951.1"/>
    <property type="molecule type" value="Genomic_DNA"/>
</dbReference>
<feature type="transmembrane region" description="Helical" evidence="1">
    <location>
        <begin position="150"/>
        <end position="173"/>
    </location>
</feature>
<dbReference type="KEGG" id="alka:J0B03_02400"/>
<keyword evidence="1" id="KW-0812">Transmembrane</keyword>